<dbReference type="Proteomes" id="UP001199106">
    <property type="component" value="Unassembled WGS sequence"/>
</dbReference>
<organism evidence="2 3">
    <name type="scientific">Alternaria panax</name>
    <dbReference type="NCBI Taxonomy" id="48097"/>
    <lineage>
        <taxon>Eukaryota</taxon>
        <taxon>Fungi</taxon>
        <taxon>Dikarya</taxon>
        <taxon>Ascomycota</taxon>
        <taxon>Pezizomycotina</taxon>
        <taxon>Dothideomycetes</taxon>
        <taxon>Pleosporomycetidae</taxon>
        <taxon>Pleosporales</taxon>
        <taxon>Pleosporineae</taxon>
        <taxon>Pleosporaceae</taxon>
        <taxon>Alternaria</taxon>
        <taxon>Alternaria sect. Panax</taxon>
    </lineage>
</organism>
<evidence type="ECO:0000313" key="2">
    <source>
        <dbReference type="EMBL" id="KAG9195399.1"/>
    </source>
</evidence>
<evidence type="ECO:0000313" key="3">
    <source>
        <dbReference type="Proteomes" id="UP001199106"/>
    </source>
</evidence>
<dbReference type="EMBL" id="JAANER010000001">
    <property type="protein sequence ID" value="KAG9195399.1"/>
    <property type="molecule type" value="Genomic_DNA"/>
</dbReference>
<keyword evidence="1" id="KW-0732">Signal</keyword>
<protein>
    <submittedName>
        <fullName evidence="2">Uncharacterized protein</fullName>
    </submittedName>
</protein>
<name>A0AAD4NV48_9PLEO</name>
<evidence type="ECO:0000256" key="1">
    <source>
        <dbReference type="SAM" id="SignalP"/>
    </source>
</evidence>
<proteinExistence type="predicted"/>
<dbReference type="AlphaFoldDB" id="A0AAD4NV48"/>
<sequence>MRIPNILVTLVTVLPTVISTSIPSTEDLRKNEPSQETLPTEICDNIGEERCLGNEWRLKCSIEHRWKAFEECPEHGRCGALKNKTFCLTDSSPPMPPSPPSHPQPETCLRVGDHRCAKWSNGIHRIDVCYYDLFWASVDTCSPEEFCMYWVPGKELSLGEAKCTFISDVPPTGPLLKTLGSRSSISQGTLDALEYCIVVGETRCSEK</sequence>
<feature type="signal peptide" evidence="1">
    <location>
        <begin position="1"/>
        <end position="19"/>
    </location>
</feature>
<feature type="chain" id="PRO_5041900036" evidence="1">
    <location>
        <begin position="20"/>
        <end position="207"/>
    </location>
</feature>
<reference evidence="2" key="1">
    <citation type="submission" date="2021-07" db="EMBL/GenBank/DDBJ databases">
        <title>Genome Resource of American Ginseng Black Spot Pathogen Alternaria panax.</title>
        <authorList>
            <person name="Qiu C."/>
            <person name="Wang W."/>
            <person name="Liu Z."/>
        </authorList>
    </citation>
    <scope>NUCLEOTIDE SEQUENCE</scope>
    <source>
        <strain evidence="2">BNCC115425</strain>
    </source>
</reference>
<accession>A0AAD4NV48</accession>
<keyword evidence="3" id="KW-1185">Reference proteome</keyword>
<gene>
    <name evidence="2" type="ORF">G6011_520</name>
</gene>
<comment type="caution">
    <text evidence="2">The sequence shown here is derived from an EMBL/GenBank/DDBJ whole genome shotgun (WGS) entry which is preliminary data.</text>
</comment>